<name>A0A066ZWX9_HYDMR</name>
<dbReference type="InterPro" id="IPR019596">
    <property type="entry name" value="Phage_Mu_GpM_tail_tub"/>
</dbReference>
<protein>
    <recommendedName>
        <fullName evidence="3">Phage tail protein</fullName>
    </recommendedName>
</protein>
<organism evidence="1 2">
    <name type="scientific">Hydrogenovibrio marinus</name>
    <dbReference type="NCBI Taxonomy" id="28885"/>
    <lineage>
        <taxon>Bacteria</taxon>
        <taxon>Pseudomonadati</taxon>
        <taxon>Pseudomonadota</taxon>
        <taxon>Gammaproteobacteria</taxon>
        <taxon>Thiotrichales</taxon>
        <taxon>Piscirickettsiaceae</taxon>
        <taxon>Hydrogenovibrio</taxon>
    </lineage>
</organism>
<sequence length="120" mass="12737">MGIITSEALIDAGSLGRLPVKPGAKYKFGKKTRGAVFGNGGVLGHTEKNENVPTITCTLADSDAVDKDALGEFSNETVVLHTNNGQSFVLTGAWVSNDLEVDTNEGDLEVIFMGKKLVRQ</sequence>
<evidence type="ECO:0000313" key="2">
    <source>
        <dbReference type="Proteomes" id="UP000027341"/>
    </source>
</evidence>
<evidence type="ECO:0008006" key="3">
    <source>
        <dbReference type="Google" id="ProtNLM"/>
    </source>
</evidence>
<dbReference type="Pfam" id="PF10618">
    <property type="entry name" value="Tail_tube"/>
    <property type="match status" value="1"/>
</dbReference>
<accession>A0A066ZWX9</accession>
<dbReference type="AlphaFoldDB" id="A0A066ZWX9"/>
<keyword evidence="2" id="KW-1185">Reference proteome</keyword>
<proteinExistence type="predicted"/>
<dbReference type="EMBL" id="JMIU01000001">
    <property type="protein sequence ID" value="KDN94861.1"/>
    <property type="molecule type" value="Genomic_DNA"/>
</dbReference>
<reference evidence="1 2" key="1">
    <citation type="submission" date="2014-04" db="EMBL/GenBank/DDBJ databases">
        <title>Draft genome sequence of Hydrogenovibrio marinus MH-110, a model organism for aerobic H2 metabolism.</title>
        <authorList>
            <person name="Cha H.J."/>
            <person name="Jo B.H."/>
            <person name="Hwang B.H."/>
        </authorList>
    </citation>
    <scope>NUCLEOTIDE SEQUENCE [LARGE SCALE GENOMIC DNA]</scope>
    <source>
        <strain evidence="1 2">MH-110</strain>
    </source>
</reference>
<dbReference type="Proteomes" id="UP000027341">
    <property type="component" value="Unassembled WGS sequence"/>
</dbReference>
<dbReference type="RefSeq" id="WP_029908390.1">
    <property type="nucleotide sequence ID" value="NZ_AP020335.1"/>
</dbReference>
<evidence type="ECO:0000313" key="1">
    <source>
        <dbReference type="EMBL" id="KDN94861.1"/>
    </source>
</evidence>
<gene>
    <name evidence="1" type="ORF">EI16_00665</name>
</gene>
<comment type="caution">
    <text evidence="1">The sequence shown here is derived from an EMBL/GenBank/DDBJ whole genome shotgun (WGS) entry which is preliminary data.</text>
</comment>
<dbReference type="STRING" id="28885.EI16_00665"/>